<feature type="region of interest" description="Disordered" evidence="5">
    <location>
        <begin position="1101"/>
        <end position="1160"/>
    </location>
</feature>
<keyword evidence="1" id="KW-0479">Metal-binding</keyword>
<dbReference type="Pfam" id="PF23030">
    <property type="entry name" value="SCAF11-like_C"/>
    <property type="match status" value="1"/>
</dbReference>
<feature type="domain" description="RING-type" evidence="7">
    <location>
        <begin position="88"/>
        <end position="128"/>
    </location>
</feature>
<dbReference type="GO" id="GO:0008270">
    <property type="term" value="F:zinc ion binding"/>
    <property type="evidence" value="ECO:0007669"/>
    <property type="project" value="UniProtKB-KW"/>
</dbReference>
<dbReference type="Pfam" id="PF13639">
    <property type="entry name" value="zf-RING_2"/>
    <property type="match status" value="1"/>
</dbReference>
<feature type="compositionally biased region" description="Basic and acidic residues" evidence="5">
    <location>
        <begin position="1220"/>
        <end position="1229"/>
    </location>
</feature>
<evidence type="ECO:0000313" key="9">
    <source>
        <dbReference type="Proteomes" id="UP001292094"/>
    </source>
</evidence>
<dbReference type="CDD" id="cd15536">
    <property type="entry name" value="PHD_PHRF1"/>
    <property type="match status" value="1"/>
</dbReference>
<evidence type="ECO:0000256" key="5">
    <source>
        <dbReference type="SAM" id="MobiDB-lite"/>
    </source>
</evidence>
<feature type="region of interest" description="Disordered" evidence="5">
    <location>
        <begin position="1205"/>
        <end position="1264"/>
    </location>
</feature>
<evidence type="ECO:0000256" key="4">
    <source>
        <dbReference type="PROSITE-ProRule" id="PRU00175"/>
    </source>
</evidence>
<accession>A0AAE1QJ79</accession>
<dbReference type="PANTHER" id="PTHR12618:SF20">
    <property type="entry name" value="PHD AND RING FINGER DOMAIN-CONTAINING PROTEIN 1"/>
    <property type="match status" value="1"/>
</dbReference>
<feature type="compositionally biased region" description="Polar residues" evidence="5">
    <location>
        <begin position="1129"/>
        <end position="1147"/>
    </location>
</feature>
<dbReference type="SMART" id="SM00249">
    <property type="entry name" value="PHD"/>
    <property type="match status" value="1"/>
</dbReference>
<feature type="compositionally biased region" description="Basic and acidic residues" evidence="5">
    <location>
        <begin position="767"/>
        <end position="780"/>
    </location>
</feature>
<feature type="compositionally biased region" description="Basic and acidic residues" evidence="5">
    <location>
        <begin position="661"/>
        <end position="707"/>
    </location>
</feature>
<gene>
    <name evidence="8" type="ORF">Pmani_001598</name>
</gene>
<dbReference type="InterPro" id="IPR019787">
    <property type="entry name" value="Znf_PHD-finger"/>
</dbReference>
<dbReference type="InterPro" id="IPR019786">
    <property type="entry name" value="Zinc_finger_PHD-type_CS"/>
</dbReference>
<comment type="caution">
    <text evidence="8">The sequence shown here is derived from an EMBL/GenBank/DDBJ whole genome shotgun (WGS) entry which is preliminary data.</text>
</comment>
<evidence type="ECO:0008006" key="10">
    <source>
        <dbReference type="Google" id="ProtNLM"/>
    </source>
</evidence>
<feature type="domain" description="PHD-type" evidence="6">
    <location>
        <begin position="166"/>
        <end position="216"/>
    </location>
</feature>
<feature type="compositionally biased region" description="Acidic residues" evidence="5">
    <location>
        <begin position="58"/>
        <end position="75"/>
    </location>
</feature>
<dbReference type="SMART" id="SM00184">
    <property type="entry name" value="RING"/>
    <property type="match status" value="2"/>
</dbReference>
<evidence type="ECO:0000259" key="6">
    <source>
        <dbReference type="PROSITE" id="PS50016"/>
    </source>
</evidence>
<dbReference type="InterPro" id="IPR017907">
    <property type="entry name" value="Znf_RING_CS"/>
</dbReference>
<sequence length="1372" mass="157936">MSDTDDSEPSTSFSTRKNKTVSSDDEDIPPQATGCHRNGEKDEEEEEEEGRDSPMIDKDEEEDVMEGDDGCDTGDSDSSSGPPGAETCAICLGRIRGEVGSPEVCDHIFCLICILEWAKTNATCPQDRKPFEVVLVQECFGGEVVRRVPIKKEVKENIIVPEEENPTYCEVCHECDREERLLLCDGCDLGYHLECLDPPLAQVPVEEWFCPGCAASAQVPSDVEETTTTRQPRITRRTETRSTDSEVPQRQQRAPRRIPRTRATERVRARIQHHRRQVRAAKKKRRRQRKRERIDNGEEEDLRPPVKRMSRFSLFVSGDDDIDAEHMEDKYATQVLSGECPSEPIYRDPATRRADAARILHLNTFTPLPGYSGRAPATIIDRVDSQRSQSEGDVLDSILHRQSIALTSSKNLTLTSDGKLASQGELDVDLPDTFGKQNLIMSEPLPSQRSPDREKNEEGKQMENDRRNDSKRDGESERRRDGNEDCNRKRDKDRDGNDRKQRDWEDDKRREKDGEEFRRRWRDGDDERDKWKGYNVKRGDRGNYSSRRDYHREDGKYGPPRHTPHRSHQSSRYSSHYEPYRNRENSFQQSPLEDKRRSPPRLSYHKPQGQYSHRRERYPNSPPSRRNYDSYRDHRKDDRSLFKNRDNDIGHRSFCRSNAGDQRELGSTRNDGDYRRSNDSSRRYDSDFRRSDSSSRRSDSEFSRSDGEEPLGGRRRHSPTKKPEVDVTRHSRLSDERGHRPTHHTTHHGKSRSHASRSRSRSNSRSPDSHHRPSDRRTESKGGYSQLDSNRGRSKCDGHIKPKEATYEDEYCSKDVGRSAHQRENLHYGRESQNEHRKDLLESKYIEETEIHTDKALETHTKLQGKLKTDFECSTEDEIHFTSTNDGSFDGAQDDQISNEIYIQETNNISVRANKSQKDINNEDESISHSHTYNPERKHHHEHGHRKEGRERERKEKKATGSSKHHQTHLFGDDSDNDNKSHTLQYNLLLDKDREELKDAPRKIEIPKAKSGDKNKKKSQRLKELFSDDDHDEQEAKERHIQKKPKSKEKSKVSSKSDDKSKGTTSLVTEEDDLSSVYSHSSYNKDNDWFQHTLDIIKNFRDSKKTQENVSPPPVNPKTESQEDVAGSSHHQNINEDSPFVSNINSKCNKESSSKTPKVKTGQKIIMDLFGDIADMENSINLDMKTEATERYKKAELKSKIDKKDKTLGKDDNCSINETAHTENGRDENILSATTDQEKTQNSSSSSSSMHSIKAKPQEKTDKKVIDKIVSGSSKGGVKETSGNQPLKPTQKATLEAKVVSEVKHWLDPHYKEKSITKSEYKEIVAKCVTKVVSAECGDIIESEKMRCLVDGYIKVYKHRRTKHQMQLLSPH</sequence>
<evidence type="ECO:0000256" key="1">
    <source>
        <dbReference type="ARBA" id="ARBA00022723"/>
    </source>
</evidence>
<dbReference type="InterPro" id="IPR011011">
    <property type="entry name" value="Znf_FYVE_PHD"/>
</dbReference>
<feature type="compositionally biased region" description="Basic and acidic residues" evidence="5">
    <location>
        <begin position="450"/>
        <end position="556"/>
    </location>
</feature>
<dbReference type="Pfam" id="PF00628">
    <property type="entry name" value="PHD"/>
    <property type="match status" value="1"/>
</dbReference>
<evidence type="ECO:0000259" key="7">
    <source>
        <dbReference type="PROSITE" id="PS50089"/>
    </source>
</evidence>
<dbReference type="InterPro" id="IPR047157">
    <property type="entry name" value="PHRF1/Atg35"/>
</dbReference>
<dbReference type="SUPFAM" id="SSF57850">
    <property type="entry name" value="RING/U-box"/>
    <property type="match status" value="1"/>
</dbReference>
<feature type="compositionally biased region" description="Basic and acidic residues" evidence="5">
    <location>
        <begin position="790"/>
        <end position="815"/>
    </location>
</feature>
<feature type="compositionally biased region" description="Basic and acidic residues" evidence="5">
    <location>
        <begin position="1021"/>
        <end position="1039"/>
    </location>
</feature>
<feature type="region of interest" description="Disordered" evidence="5">
    <location>
        <begin position="439"/>
        <end position="815"/>
    </location>
</feature>
<keyword evidence="3" id="KW-0862">Zinc</keyword>
<dbReference type="PROSITE" id="PS00518">
    <property type="entry name" value="ZF_RING_1"/>
    <property type="match status" value="1"/>
</dbReference>
<feature type="region of interest" description="Disordered" evidence="5">
    <location>
        <begin position="1272"/>
        <end position="1291"/>
    </location>
</feature>
<feature type="compositionally biased region" description="Basic and acidic residues" evidence="5">
    <location>
        <begin position="721"/>
        <end position="739"/>
    </location>
</feature>
<dbReference type="PROSITE" id="PS50016">
    <property type="entry name" value="ZF_PHD_2"/>
    <property type="match status" value="1"/>
</dbReference>
<feature type="compositionally biased region" description="Polar residues" evidence="5">
    <location>
        <begin position="439"/>
        <end position="449"/>
    </location>
</feature>
<protein>
    <recommendedName>
        <fullName evidence="10">PHD and RING finger domain-containing protein 1</fullName>
    </recommendedName>
</protein>
<name>A0AAE1QJ79_9EUCA</name>
<feature type="region of interest" description="Disordered" evidence="5">
    <location>
        <begin position="916"/>
        <end position="980"/>
    </location>
</feature>
<feature type="compositionally biased region" description="Basic and acidic residues" evidence="5">
    <location>
        <begin position="1048"/>
        <end position="1062"/>
    </location>
</feature>
<feature type="compositionally biased region" description="Basic and acidic residues" evidence="5">
    <location>
        <begin position="626"/>
        <end position="651"/>
    </location>
</feature>
<keyword evidence="9" id="KW-1185">Reference proteome</keyword>
<feature type="compositionally biased region" description="Acidic residues" evidence="5">
    <location>
        <begin position="41"/>
        <end position="50"/>
    </location>
</feature>
<proteinExistence type="predicted"/>
<dbReference type="Gene3D" id="3.30.40.10">
    <property type="entry name" value="Zinc/RING finger domain, C3HC4 (zinc finger)"/>
    <property type="match status" value="2"/>
</dbReference>
<feature type="compositionally biased region" description="Basic residues" evidence="5">
    <location>
        <begin position="269"/>
        <end position="291"/>
    </location>
</feature>
<dbReference type="Proteomes" id="UP001292094">
    <property type="component" value="Unassembled WGS sequence"/>
</dbReference>
<reference evidence="8" key="1">
    <citation type="submission" date="2023-11" db="EMBL/GenBank/DDBJ databases">
        <title>Genome assemblies of two species of porcelain crab, Petrolisthes cinctipes and Petrolisthes manimaculis (Anomura: Porcellanidae).</title>
        <authorList>
            <person name="Angst P."/>
        </authorList>
    </citation>
    <scope>NUCLEOTIDE SEQUENCE</scope>
    <source>
        <strain evidence="8">PB745_02</strain>
        <tissue evidence="8">Gill</tissue>
    </source>
</reference>
<feature type="compositionally biased region" description="Basic residues" evidence="5">
    <location>
        <begin position="740"/>
        <end position="762"/>
    </location>
</feature>
<dbReference type="InterPro" id="IPR013083">
    <property type="entry name" value="Znf_RING/FYVE/PHD"/>
</dbReference>
<dbReference type="PROSITE" id="PS50089">
    <property type="entry name" value="ZF_RING_2"/>
    <property type="match status" value="1"/>
</dbReference>
<dbReference type="InterPro" id="IPR001841">
    <property type="entry name" value="Znf_RING"/>
</dbReference>
<evidence type="ECO:0000313" key="8">
    <source>
        <dbReference type="EMBL" id="KAK4327984.1"/>
    </source>
</evidence>
<dbReference type="InterPro" id="IPR001965">
    <property type="entry name" value="Znf_PHD"/>
</dbReference>
<evidence type="ECO:0000256" key="3">
    <source>
        <dbReference type="ARBA" id="ARBA00022833"/>
    </source>
</evidence>
<dbReference type="EMBL" id="JAWZYT010000106">
    <property type="protein sequence ID" value="KAK4327984.1"/>
    <property type="molecule type" value="Genomic_DNA"/>
</dbReference>
<feature type="region of interest" description="Disordered" evidence="5">
    <location>
        <begin position="220"/>
        <end position="302"/>
    </location>
</feature>
<feature type="compositionally biased region" description="Polar residues" evidence="5">
    <location>
        <begin position="1281"/>
        <end position="1291"/>
    </location>
</feature>
<evidence type="ECO:0000256" key="2">
    <source>
        <dbReference type="ARBA" id="ARBA00022771"/>
    </source>
</evidence>
<feature type="region of interest" description="Disordered" evidence="5">
    <location>
        <begin position="999"/>
        <end position="1086"/>
    </location>
</feature>
<feature type="compositionally biased region" description="Basic residues" evidence="5">
    <location>
        <begin position="937"/>
        <end position="947"/>
    </location>
</feature>
<dbReference type="SUPFAM" id="SSF57903">
    <property type="entry name" value="FYVE/PHD zinc finger"/>
    <property type="match status" value="1"/>
</dbReference>
<keyword evidence="2 4" id="KW-0863">Zinc-finger</keyword>
<feature type="compositionally biased region" description="Basic and acidic residues" evidence="5">
    <location>
        <begin position="948"/>
        <end position="959"/>
    </location>
</feature>
<organism evidence="8 9">
    <name type="scientific">Petrolisthes manimaculis</name>
    <dbReference type="NCBI Taxonomy" id="1843537"/>
    <lineage>
        <taxon>Eukaryota</taxon>
        <taxon>Metazoa</taxon>
        <taxon>Ecdysozoa</taxon>
        <taxon>Arthropoda</taxon>
        <taxon>Crustacea</taxon>
        <taxon>Multicrustacea</taxon>
        <taxon>Malacostraca</taxon>
        <taxon>Eumalacostraca</taxon>
        <taxon>Eucarida</taxon>
        <taxon>Decapoda</taxon>
        <taxon>Pleocyemata</taxon>
        <taxon>Anomura</taxon>
        <taxon>Galatheoidea</taxon>
        <taxon>Porcellanidae</taxon>
        <taxon>Petrolisthes</taxon>
    </lineage>
</organism>
<dbReference type="PANTHER" id="PTHR12618">
    <property type="entry name" value="PHD AND RING FINGER DOMAIN-CONTAINING PROTEIN 1"/>
    <property type="match status" value="1"/>
</dbReference>
<dbReference type="InterPro" id="IPR057031">
    <property type="entry name" value="SFR19-like_C"/>
</dbReference>
<feature type="compositionally biased region" description="Basic and acidic residues" evidence="5">
    <location>
        <begin position="999"/>
        <end position="1014"/>
    </location>
</feature>
<dbReference type="PROSITE" id="PS01359">
    <property type="entry name" value="ZF_PHD_1"/>
    <property type="match status" value="1"/>
</dbReference>
<feature type="region of interest" description="Disordered" evidence="5">
    <location>
        <begin position="1"/>
        <end position="83"/>
    </location>
</feature>